<organism evidence="4 5">
    <name type="scientific">Lacticaseibacillus saniviri JCM 17471 = DSM 24301</name>
    <dbReference type="NCBI Taxonomy" id="1293598"/>
    <lineage>
        <taxon>Bacteria</taxon>
        <taxon>Bacillati</taxon>
        <taxon>Bacillota</taxon>
        <taxon>Bacilli</taxon>
        <taxon>Lactobacillales</taxon>
        <taxon>Lactobacillaceae</taxon>
        <taxon>Lacticaseibacillus</taxon>
    </lineage>
</organism>
<accession>A0A0R2MUG3</accession>
<comment type="caution">
    <text evidence="4">The sequence shown here is derived from an EMBL/GenBank/DDBJ whole genome shotgun (WGS) entry which is preliminary data.</text>
</comment>
<dbReference type="FunFam" id="2.40.50.100:FF:000003">
    <property type="entry name" value="Acetyl-CoA carboxylase biotin carboxyl carrier protein"/>
    <property type="match status" value="1"/>
</dbReference>
<feature type="domain" description="Lipoyl-binding" evidence="3">
    <location>
        <begin position="61"/>
        <end position="137"/>
    </location>
</feature>
<keyword evidence="1" id="KW-0092">Biotin</keyword>
<evidence type="ECO:0000313" key="4">
    <source>
        <dbReference type="EMBL" id="KRO17190.1"/>
    </source>
</evidence>
<dbReference type="NCBIfam" id="NF005117">
    <property type="entry name" value="PRK06549.1"/>
    <property type="match status" value="1"/>
</dbReference>
<evidence type="ECO:0000256" key="1">
    <source>
        <dbReference type="ARBA" id="ARBA00023267"/>
    </source>
</evidence>
<dbReference type="PANTHER" id="PTHR45266">
    <property type="entry name" value="OXALOACETATE DECARBOXYLASE ALPHA CHAIN"/>
    <property type="match status" value="1"/>
</dbReference>
<dbReference type="EMBL" id="JQCE01000021">
    <property type="protein sequence ID" value="KRO17190.1"/>
    <property type="molecule type" value="Genomic_DNA"/>
</dbReference>
<dbReference type="InterPro" id="IPR001882">
    <property type="entry name" value="Biotin_BS"/>
</dbReference>
<dbReference type="SUPFAM" id="SSF51230">
    <property type="entry name" value="Single hybrid motif"/>
    <property type="match status" value="1"/>
</dbReference>
<dbReference type="Gene3D" id="2.40.50.100">
    <property type="match status" value="1"/>
</dbReference>
<dbReference type="InterPro" id="IPR011053">
    <property type="entry name" value="Single_hybrid_motif"/>
</dbReference>
<evidence type="ECO:0000256" key="2">
    <source>
        <dbReference type="SAM" id="MobiDB-lite"/>
    </source>
</evidence>
<feature type="compositionally biased region" description="Low complexity" evidence="2">
    <location>
        <begin position="46"/>
        <end position="55"/>
    </location>
</feature>
<evidence type="ECO:0000313" key="5">
    <source>
        <dbReference type="Proteomes" id="UP000050969"/>
    </source>
</evidence>
<dbReference type="STRING" id="1293598.IV56_GL000516"/>
<proteinExistence type="predicted"/>
<dbReference type="AlphaFoldDB" id="A0A0R2MUG3"/>
<keyword evidence="5" id="KW-1185">Reference proteome</keyword>
<dbReference type="Proteomes" id="UP000050969">
    <property type="component" value="Unassembled WGS sequence"/>
</dbReference>
<gene>
    <name evidence="4" type="ORF">IV56_GL000516</name>
</gene>
<dbReference type="PANTHER" id="PTHR45266:SF3">
    <property type="entry name" value="OXALOACETATE DECARBOXYLASE ALPHA CHAIN"/>
    <property type="match status" value="1"/>
</dbReference>
<evidence type="ECO:0000259" key="3">
    <source>
        <dbReference type="PROSITE" id="PS50968"/>
    </source>
</evidence>
<sequence>MLRKFKITIDGKEYLVETEEIDAAGQSITTAPVAAAVPPVTTEAASAAASVETPTTPAPAPAATGDTTNALLAPMPGTVIKLLVKPGDTVTENQPLLVLEAMKMENEVVAAHAGTVGQIFVDRNQTVNAGDPLIRID</sequence>
<protein>
    <recommendedName>
        <fullName evidence="3">Lipoyl-binding domain-containing protein</fullName>
    </recommendedName>
</protein>
<dbReference type="RefSeq" id="WP_056992760.1">
    <property type="nucleotide sequence ID" value="NZ_JQCE01000021.1"/>
</dbReference>
<dbReference type="PROSITE" id="PS00188">
    <property type="entry name" value="BIOTIN"/>
    <property type="match status" value="1"/>
</dbReference>
<dbReference type="PATRIC" id="fig|1293598.4.peg.550"/>
<dbReference type="CDD" id="cd06850">
    <property type="entry name" value="biotinyl_domain"/>
    <property type="match status" value="1"/>
</dbReference>
<dbReference type="PROSITE" id="PS50968">
    <property type="entry name" value="BIOTINYL_LIPOYL"/>
    <property type="match status" value="1"/>
</dbReference>
<feature type="region of interest" description="Disordered" evidence="2">
    <location>
        <begin position="46"/>
        <end position="68"/>
    </location>
</feature>
<dbReference type="InterPro" id="IPR000089">
    <property type="entry name" value="Biotin_lipoyl"/>
</dbReference>
<dbReference type="Pfam" id="PF00364">
    <property type="entry name" value="Biotin_lipoyl"/>
    <property type="match status" value="1"/>
</dbReference>
<name>A0A0R2MUG3_9LACO</name>
<dbReference type="InterPro" id="IPR050709">
    <property type="entry name" value="Biotin_Carboxyl_Carrier/Decarb"/>
</dbReference>
<reference evidence="4 5" key="1">
    <citation type="journal article" date="2015" name="Genome Announc.">
        <title>Expanding the biotechnology potential of lactobacilli through comparative genomics of 213 strains and associated genera.</title>
        <authorList>
            <person name="Sun Z."/>
            <person name="Harris H.M."/>
            <person name="McCann A."/>
            <person name="Guo C."/>
            <person name="Argimon S."/>
            <person name="Zhang W."/>
            <person name="Yang X."/>
            <person name="Jeffery I.B."/>
            <person name="Cooney J.C."/>
            <person name="Kagawa T.F."/>
            <person name="Liu W."/>
            <person name="Song Y."/>
            <person name="Salvetti E."/>
            <person name="Wrobel A."/>
            <person name="Rasinkangas P."/>
            <person name="Parkhill J."/>
            <person name="Rea M.C."/>
            <person name="O'Sullivan O."/>
            <person name="Ritari J."/>
            <person name="Douillard F.P."/>
            <person name="Paul Ross R."/>
            <person name="Yang R."/>
            <person name="Briner A.E."/>
            <person name="Felis G.E."/>
            <person name="de Vos W.M."/>
            <person name="Barrangou R."/>
            <person name="Klaenhammer T.R."/>
            <person name="Caufield P.W."/>
            <person name="Cui Y."/>
            <person name="Zhang H."/>
            <person name="O'Toole P.W."/>
        </authorList>
    </citation>
    <scope>NUCLEOTIDE SEQUENCE [LARGE SCALE GENOMIC DNA]</scope>
    <source>
        <strain evidence="4 5">DSM 24301</strain>
    </source>
</reference>